<name>K3WVL0_GLOUD</name>
<dbReference type="STRING" id="431595.K3WVL0"/>
<evidence type="ECO:0000256" key="2">
    <source>
        <dbReference type="ARBA" id="ARBA00006116"/>
    </source>
</evidence>
<proteinExistence type="inferred from homology"/>
<reference evidence="12" key="2">
    <citation type="submission" date="2010-04" db="EMBL/GenBank/DDBJ databases">
        <authorList>
            <person name="Buell R."/>
            <person name="Hamilton J."/>
            <person name="Hostetler J."/>
        </authorList>
    </citation>
    <scope>NUCLEOTIDE SEQUENCE [LARGE SCALE GENOMIC DNA]</scope>
    <source>
        <strain evidence="12">DAOM:BR144</strain>
    </source>
</reference>
<dbReference type="PANTHER" id="PTHR23389:SF6">
    <property type="entry name" value="REPLICATION FACTOR C SUBUNIT 1"/>
    <property type="match status" value="1"/>
</dbReference>
<dbReference type="FunFam" id="3.40.50.300:FF:000395">
    <property type="entry name" value="Replication factor C subunit 1"/>
    <property type="match status" value="1"/>
</dbReference>
<dbReference type="GO" id="GO:0003677">
    <property type="term" value="F:DNA binding"/>
    <property type="evidence" value="ECO:0007669"/>
    <property type="project" value="InterPro"/>
</dbReference>
<protein>
    <recommendedName>
        <fullName evidence="3 8">Replication factor C subunit 1</fullName>
    </recommendedName>
</protein>
<feature type="region of interest" description="Disordered" evidence="9">
    <location>
        <begin position="1"/>
        <end position="125"/>
    </location>
</feature>
<dbReference type="OMA" id="QENYLHY"/>
<dbReference type="GO" id="GO:0006260">
    <property type="term" value="P:DNA replication"/>
    <property type="evidence" value="ECO:0007669"/>
    <property type="project" value="UniProtKB-KW"/>
</dbReference>
<dbReference type="EnsemblProtists" id="PYU1_T009008">
    <property type="protein sequence ID" value="PYU1_T009008"/>
    <property type="gene ID" value="PYU1_G008990"/>
</dbReference>
<evidence type="ECO:0000313" key="11">
    <source>
        <dbReference type="EnsemblProtists" id="PYU1_T009008"/>
    </source>
</evidence>
<dbReference type="Gene3D" id="1.10.8.60">
    <property type="match status" value="1"/>
</dbReference>
<dbReference type="CDD" id="cd18140">
    <property type="entry name" value="HLD_clamp_RFC"/>
    <property type="match status" value="1"/>
</dbReference>
<dbReference type="AlphaFoldDB" id="K3WVL0"/>
<organism evidence="11 12">
    <name type="scientific">Globisporangium ultimum (strain ATCC 200006 / CBS 805.95 / DAOM BR144)</name>
    <name type="common">Pythium ultimum</name>
    <dbReference type="NCBI Taxonomy" id="431595"/>
    <lineage>
        <taxon>Eukaryota</taxon>
        <taxon>Sar</taxon>
        <taxon>Stramenopiles</taxon>
        <taxon>Oomycota</taxon>
        <taxon>Peronosporomycetes</taxon>
        <taxon>Pythiales</taxon>
        <taxon>Pythiaceae</taxon>
        <taxon>Globisporangium</taxon>
    </lineage>
</organism>
<keyword evidence="7 8" id="KW-0539">Nucleus</keyword>
<dbReference type="Pfam" id="PF00533">
    <property type="entry name" value="BRCT"/>
    <property type="match status" value="1"/>
</dbReference>
<dbReference type="InterPro" id="IPR047854">
    <property type="entry name" value="RFC_lid"/>
</dbReference>
<dbReference type="Pfam" id="PF25361">
    <property type="entry name" value="AAA_lid_RFC1"/>
    <property type="match status" value="1"/>
</dbReference>
<dbReference type="VEuPathDB" id="FungiDB:PYU1_G008990"/>
<dbReference type="eggNOG" id="KOG1968">
    <property type="taxonomic scope" value="Eukaryota"/>
</dbReference>
<keyword evidence="4 8" id="KW-0235">DNA replication</keyword>
<dbReference type="SUPFAM" id="SSF52113">
    <property type="entry name" value="BRCT domain"/>
    <property type="match status" value="1"/>
</dbReference>
<evidence type="ECO:0000256" key="5">
    <source>
        <dbReference type="ARBA" id="ARBA00022741"/>
    </source>
</evidence>
<evidence type="ECO:0000256" key="8">
    <source>
        <dbReference type="PIRNR" id="PIRNR036578"/>
    </source>
</evidence>
<dbReference type="CDD" id="cd17748">
    <property type="entry name" value="BRCT_DNA_ligase_like"/>
    <property type="match status" value="1"/>
</dbReference>
<dbReference type="InterPro" id="IPR003959">
    <property type="entry name" value="ATPase_AAA_core"/>
</dbReference>
<evidence type="ECO:0000256" key="1">
    <source>
        <dbReference type="ARBA" id="ARBA00004123"/>
    </source>
</evidence>
<feature type="compositionally biased region" description="Low complexity" evidence="9">
    <location>
        <begin position="14"/>
        <end position="28"/>
    </location>
</feature>
<dbReference type="PROSITE" id="PS50172">
    <property type="entry name" value="BRCT"/>
    <property type="match status" value="1"/>
</dbReference>
<accession>K3WVL0</accession>
<reference evidence="12" key="1">
    <citation type="journal article" date="2010" name="Genome Biol.">
        <title>Genome sequence of the necrotrophic plant pathogen Pythium ultimum reveals original pathogenicity mechanisms and effector repertoire.</title>
        <authorList>
            <person name="Levesque C.A."/>
            <person name="Brouwer H."/>
            <person name="Cano L."/>
            <person name="Hamilton J.P."/>
            <person name="Holt C."/>
            <person name="Huitema E."/>
            <person name="Raffaele S."/>
            <person name="Robideau G.P."/>
            <person name="Thines M."/>
            <person name="Win J."/>
            <person name="Zerillo M.M."/>
            <person name="Beakes G.W."/>
            <person name="Boore J.L."/>
            <person name="Busam D."/>
            <person name="Dumas B."/>
            <person name="Ferriera S."/>
            <person name="Fuerstenberg S.I."/>
            <person name="Gachon C.M."/>
            <person name="Gaulin E."/>
            <person name="Govers F."/>
            <person name="Grenville-Briggs L."/>
            <person name="Horner N."/>
            <person name="Hostetler J."/>
            <person name="Jiang R.H."/>
            <person name="Johnson J."/>
            <person name="Krajaejun T."/>
            <person name="Lin H."/>
            <person name="Meijer H.J."/>
            <person name="Moore B."/>
            <person name="Morris P."/>
            <person name="Phuntmart V."/>
            <person name="Puiu D."/>
            <person name="Shetty J."/>
            <person name="Stajich J.E."/>
            <person name="Tripathy S."/>
            <person name="Wawra S."/>
            <person name="van West P."/>
            <person name="Whitty B.R."/>
            <person name="Coutinho P.M."/>
            <person name="Henrissat B."/>
            <person name="Martin F."/>
            <person name="Thomas P.D."/>
            <person name="Tyler B.M."/>
            <person name="De Vries R.P."/>
            <person name="Kamoun S."/>
            <person name="Yandell M."/>
            <person name="Tisserat N."/>
            <person name="Buell C.R."/>
        </authorList>
    </citation>
    <scope>NUCLEOTIDE SEQUENCE</scope>
    <source>
        <strain evidence="12">DAOM:BR144</strain>
    </source>
</reference>
<dbReference type="PIRSF" id="PIRSF036578">
    <property type="entry name" value="RFC1"/>
    <property type="match status" value="1"/>
</dbReference>
<dbReference type="GO" id="GO:0005663">
    <property type="term" value="C:DNA replication factor C complex"/>
    <property type="evidence" value="ECO:0007669"/>
    <property type="project" value="InterPro"/>
</dbReference>
<evidence type="ECO:0000259" key="10">
    <source>
        <dbReference type="PROSITE" id="PS50172"/>
    </source>
</evidence>
<dbReference type="SUPFAM" id="SSF48019">
    <property type="entry name" value="post-AAA+ oligomerization domain-like"/>
    <property type="match status" value="1"/>
</dbReference>
<feature type="compositionally biased region" description="Basic and acidic residues" evidence="9">
    <location>
        <begin position="30"/>
        <end position="49"/>
    </location>
</feature>
<dbReference type="SMART" id="SM00382">
    <property type="entry name" value="AAA"/>
    <property type="match status" value="1"/>
</dbReference>
<dbReference type="SUPFAM" id="SSF52540">
    <property type="entry name" value="P-loop containing nucleoside triphosphate hydrolases"/>
    <property type="match status" value="1"/>
</dbReference>
<dbReference type="EMBL" id="GL376599">
    <property type="status" value="NOT_ANNOTATED_CDS"/>
    <property type="molecule type" value="Genomic_DNA"/>
</dbReference>
<feature type="region of interest" description="Disordered" evidence="9">
    <location>
        <begin position="806"/>
        <end position="879"/>
    </location>
</feature>
<dbReference type="CDD" id="cd00009">
    <property type="entry name" value="AAA"/>
    <property type="match status" value="1"/>
</dbReference>
<dbReference type="SMART" id="SM00292">
    <property type="entry name" value="BRCT"/>
    <property type="match status" value="1"/>
</dbReference>
<evidence type="ECO:0000256" key="6">
    <source>
        <dbReference type="ARBA" id="ARBA00022840"/>
    </source>
</evidence>
<comment type="subcellular location">
    <subcellularLocation>
        <location evidence="1 8">Nucleus</location>
    </subcellularLocation>
</comment>
<dbReference type="FunFam" id="1.10.8.60:FF:000099">
    <property type="entry name" value="Replication factor C subunit 1"/>
    <property type="match status" value="1"/>
</dbReference>
<dbReference type="FunCoup" id="K3WVL0">
    <property type="interactions" value="436"/>
</dbReference>
<keyword evidence="12" id="KW-1185">Reference proteome</keyword>
<dbReference type="InterPro" id="IPR012178">
    <property type="entry name" value="RFC1"/>
</dbReference>
<feature type="compositionally biased region" description="Acidic residues" evidence="9">
    <location>
        <begin position="826"/>
        <end position="838"/>
    </location>
</feature>
<evidence type="ECO:0000256" key="4">
    <source>
        <dbReference type="ARBA" id="ARBA00022705"/>
    </source>
</evidence>
<keyword evidence="5 8" id="KW-0547">Nucleotide-binding</keyword>
<dbReference type="GO" id="GO:0005634">
    <property type="term" value="C:nucleus"/>
    <property type="evidence" value="ECO:0007669"/>
    <property type="project" value="UniProtKB-SubCell"/>
</dbReference>
<keyword evidence="6 8" id="KW-0067">ATP-binding</keyword>
<dbReference type="InterPro" id="IPR027417">
    <property type="entry name" value="P-loop_NTPase"/>
</dbReference>
<dbReference type="GO" id="GO:0003689">
    <property type="term" value="F:DNA clamp loader activity"/>
    <property type="evidence" value="ECO:0007669"/>
    <property type="project" value="UniProtKB-UniRule"/>
</dbReference>
<dbReference type="InterPro" id="IPR003593">
    <property type="entry name" value="AAA+_ATPase"/>
</dbReference>
<dbReference type="Proteomes" id="UP000019132">
    <property type="component" value="Unassembled WGS sequence"/>
</dbReference>
<reference evidence="11" key="3">
    <citation type="submission" date="2015-02" db="UniProtKB">
        <authorList>
            <consortium name="EnsemblProtists"/>
        </authorList>
    </citation>
    <scope>IDENTIFICATION</scope>
    <source>
        <strain evidence="11">DAOM BR144</strain>
    </source>
</reference>
<dbReference type="InterPro" id="IPR008921">
    <property type="entry name" value="DNA_pol3_clamp-load_cplx_C"/>
</dbReference>
<feature type="domain" description="BRCT" evidence="10">
    <location>
        <begin position="190"/>
        <end position="269"/>
    </location>
</feature>
<evidence type="ECO:0000313" key="12">
    <source>
        <dbReference type="Proteomes" id="UP000019132"/>
    </source>
</evidence>
<dbReference type="HOGENOM" id="CLU_003574_5_0_1"/>
<dbReference type="Pfam" id="PF00004">
    <property type="entry name" value="AAA"/>
    <property type="match status" value="1"/>
</dbReference>
<dbReference type="PANTHER" id="PTHR23389">
    <property type="entry name" value="CHROMOSOME TRANSMISSION FIDELITY FACTOR 18"/>
    <property type="match status" value="1"/>
</dbReference>
<dbReference type="InterPro" id="IPR036420">
    <property type="entry name" value="BRCT_dom_sf"/>
</dbReference>
<comment type="similarity">
    <text evidence="2 8">Belongs to the activator 1 large subunit family.</text>
</comment>
<dbReference type="Pfam" id="PF08519">
    <property type="entry name" value="RFC1"/>
    <property type="match status" value="1"/>
</dbReference>
<evidence type="ECO:0000256" key="9">
    <source>
        <dbReference type="SAM" id="MobiDB-lite"/>
    </source>
</evidence>
<dbReference type="InParanoid" id="K3WVL0"/>
<dbReference type="InterPro" id="IPR013725">
    <property type="entry name" value="DNA_replication_fac_RFC1_C"/>
</dbReference>
<dbReference type="GO" id="GO:0006281">
    <property type="term" value="P:DNA repair"/>
    <property type="evidence" value="ECO:0007669"/>
    <property type="project" value="InterPro"/>
</dbReference>
<sequence>MDIRSFFQKQSGSATAKPKAAAALAKPKAAVHESPKKVKKPGERKETPTRRTPSRRAKKNVVVLDSDDDDFDDISTAKVKDEDVVEMVKPAPQRKRLRRALDNDGDDSEVEEVPKPQPSSVKKENVVAEKAQPAKKMAPSALSGKSVAVPVSVKQEADGVKKENEDVDMTPIRFEAAVVGKAPEPCAGCLDGKTFAFSGQLHNLSREDAIHLVKSCGGSVSNTVTRTTKYLIAGETLPDGEDISSGSKYKEAVAKNVRILQQNQFYNLITEAAADKQLEILKKEKQVEKLNAACGGASGSNGKQKLTTSVNDMLWTDKYKPKRLEDMIGNVELGKKLKQWLLDWDAVHVKGTKKIPFTTKLADNRGAKTILLSGPPGIGKTTIANLIARECGFECTELNASDTRSKKMLQTGLKDVLGSRALQFGPASGSSKDKMHLAKRVIVMDEVDGMSGGDRGGTAELILLIKKSKTPIICICNDRQSQKVRSLANHSYDLRMRRPTKQQIGKRLMEIGALEGLEIEKNAIEEAADRCGNDIRQLITQMQKWRLTSTKVTYADMVNPSSQHNKDESLRLNPFSATQMIFQRETSFDARNEAYFVDYDFMPLMVQENYIQSIMNNRNTSDEKLEAAMNASQFIAESDLVSNYVRAEQRWDLLTKQAALNVAACVYSSGFIGHPEFSRWLGKNSSAGKSKRLLSELSVRMRAHASGSREVIRMDYVPYMKEILLQKLLSGDEHIDEVIELLDSCEISREDLTESMESFKFPGIKRHSYAELDTKAKSGFTRQYNKAVHKAQGVVESALGSTTIKKGRGKAAAIDDDDALPPASDAESEPEGDDDDDIDISKFQKKAKGGGRTASGDAKPKRKAPAAKAKTAPAKKRKA</sequence>
<dbReference type="GO" id="GO:0016887">
    <property type="term" value="F:ATP hydrolysis activity"/>
    <property type="evidence" value="ECO:0007669"/>
    <property type="project" value="InterPro"/>
</dbReference>
<dbReference type="Gene3D" id="3.40.50.10190">
    <property type="entry name" value="BRCT domain"/>
    <property type="match status" value="1"/>
</dbReference>
<evidence type="ECO:0000256" key="7">
    <source>
        <dbReference type="ARBA" id="ARBA00023242"/>
    </source>
</evidence>
<dbReference type="Gene3D" id="3.40.50.300">
    <property type="entry name" value="P-loop containing nucleotide triphosphate hydrolases"/>
    <property type="match status" value="1"/>
</dbReference>
<dbReference type="InterPro" id="IPR001357">
    <property type="entry name" value="BRCT_dom"/>
</dbReference>
<evidence type="ECO:0000256" key="3">
    <source>
        <dbReference type="ARBA" id="ARBA00020401"/>
    </source>
</evidence>
<dbReference type="GO" id="GO:0005524">
    <property type="term" value="F:ATP binding"/>
    <property type="evidence" value="ECO:0007669"/>
    <property type="project" value="UniProtKB-UniRule"/>
</dbReference>
<dbReference type="Gene3D" id="1.20.272.10">
    <property type="match status" value="1"/>
</dbReference>